<sequence length="379" mass="42418">MSSDLMELLAVIAQLPPGSSVTKPALVKESVFVTIVWAGTAISFLFVSGRIIVRLRTSGRLWFDDLFVVIGWLLILGSSIVWRYAERAMYLSIEVAAGQLSPLEYTTYIPDTEHYMKSTVAIIILFYSSLAAIKISFLLFFRRLLSGVHIRVLMIQWWVVFGITIVTWIACIADTQYKCLAAPYIKIVQECTKQWSVNFQRITLTANCVMDVVTDALIITIPVAILWNTRIPMKHRLALAGLFGLTIVTMTFAIVRVAVVLSATEQADVSWLYMWSAIEPPIAVIISCLISFRALFGSAAVRTRPTGSYTRTGNSSFMSNPWRRLINRTKDGSIALKDISNGDTHHSGKIRPEGYRTASSEQILDRQESQLSHVAKYHA</sequence>
<dbReference type="GO" id="GO:0016020">
    <property type="term" value="C:membrane"/>
    <property type="evidence" value="ECO:0007669"/>
    <property type="project" value="UniProtKB-SubCell"/>
</dbReference>
<evidence type="ECO:0000256" key="7">
    <source>
        <dbReference type="SAM" id="Phobius"/>
    </source>
</evidence>
<comment type="similarity">
    <text evidence="5">Belongs to the SAT4 family.</text>
</comment>
<dbReference type="InterPro" id="IPR052337">
    <property type="entry name" value="SAT4-like"/>
</dbReference>
<dbReference type="AlphaFoldDB" id="A0A370TS95"/>
<evidence type="ECO:0000256" key="3">
    <source>
        <dbReference type="ARBA" id="ARBA00022989"/>
    </source>
</evidence>
<evidence type="ECO:0000259" key="8">
    <source>
        <dbReference type="Pfam" id="PF20684"/>
    </source>
</evidence>
<dbReference type="STRING" id="2656787.A0A370TS95"/>
<gene>
    <name evidence="9" type="ORF">BP5553_02746</name>
</gene>
<feature type="transmembrane region" description="Helical" evidence="7">
    <location>
        <begin position="281"/>
        <end position="301"/>
    </location>
</feature>
<keyword evidence="10" id="KW-1185">Reference proteome</keyword>
<evidence type="ECO:0000313" key="10">
    <source>
        <dbReference type="Proteomes" id="UP000254866"/>
    </source>
</evidence>
<feature type="domain" description="Rhodopsin" evidence="8">
    <location>
        <begin position="50"/>
        <end position="296"/>
    </location>
</feature>
<organism evidence="9 10">
    <name type="scientific">Venustampulla echinocandica</name>
    <dbReference type="NCBI Taxonomy" id="2656787"/>
    <lineage>
        <taxon>Eukaryota</taxon>
        <taxon>Fungi</taxon>
        <taxon>Dikarya</taxon>
        <taxon>Ascomycota</taxon>
        <taxon>Pezizomycotina</taxon>
        <taxon>Leotiomycetes</taxon>
        <taxon>Helotiales</taxon>
        <taxon>Pleuroascaceae</taxon>
        <taxon>Venustampulla</taxon>
    </lineage>
</organism>
<evidence type="ECO:0000256" key="1">
    <source>
        <dbReference type="ARBA" id="ARBA00004141"/>
    </source>
</evidence>
<proteinExistence type="inferred from homology"/>
<feature type="transmembrane region" description="Helical" evidence="7">
    <location>
        <begin position="152"/>
        <end position="170"/>
    </location>
</feature>
<comment type="caution">
    <text evidence="9">The sequence shown here is derived from an EMBL/GenBank/DDBJ whole genome shotgun (WGS) entry which is preliminary data.</text>
</comment>
<evidence type="ECO:0000313" key="9">
    <source>
        <dbReference type="EMBL" id="RDL38406.1"/>
    </source>
</evidence>
<feature type="region of interest" description="Disordered" evidence="6">
    <location>
        <begin position="337"/>
        <end position="357"/>
    </location>
</feature>
<feature type="transmembrane region" description="Helical" evidence="7">
    <location>
        <begin position="65"/>
        <end position="85"/>
    </location>
</feature>
<dbReference type="Pfam" id="PF20684">
    <property type="entry name" value="Fung_rhodopsin"/>
    <property type="match status" value="1"/>
</dbReference>
<dbReference type="OrthoDB" id="444631at2759"/>
<evidence type="ECO:0000256" key="4">
    <source>
        <dbReference type="ARBA" id="ARBA00023136"/>
    </source>
</evidence>
<dbReference type="PANTHER" id="PTHR33048:SF47">
    <property type="entry name" value="INTEGRAL MEMBRANE PROTEIN-RELATED"/>
    <property type="match status" value="1"/>
</dbReference>
<feature type="transmembrane region" description="Helical" evidence="7">
    <location>
        <begin position="204"/>
        <end position="227"/>
    </location>
</feature>
<feature type="transmembrane region" description="Helical" evidence="7">
    <location>
        <begin position="30"/>
        <end position="53"/>
    </location>
</feature>
<dbReference type="InterPro" id="IPR049326">
    <property type="entry name" value="Rhodopsin_dom_fungi"/>
</dbReference>
<dbReference type="EMBL" id="NPIC01000002">
    <property type="protein sequence ID" value="RDL38406.1"/>
    <property type="molecule type" value="Genomic_DNA"/>
</dbReference>
<accession>A0A370TS95</accession>
<evidence type="ECO:0000256" key="2">
    <source>
        <dbReference type="ARBA" id="ARBA00022692"/>
    </source>
</evidence>
<evidence type="ECO:0000256" key="6">
    <source>
        <dbReference type="SAM" id="MobiDB-lite"/>
    </source>
</evidence>
<keyword evidence="4 7" id="KW-0472">Membrane</keyword>
<feature type="compositionally biased region" description="Basic and acidic residues" evidence="6">
    <location>
        <begin position="343"/>
        <end position="354"/>
    </location>
</feature>
<dbReference type="GeneID" id="43595595"/>
<keyword evidence="3 7" id="KW-1133">Transmembrane helix</keyword>
<protein>
    <recommendedName>
        <fullName evidence="8">Rhodopsin domain-containing protein</fullName>
    </recommendedName>
</protein>
<comment type="subcellular location">
    <subcellularLocation>
        <location evidence="1">Membrane</location>
        <topology evidence="1">Multi-pass membrane protein</topology>
    </subcellularLocation>
</comment>
<reference evidence="9 10" key="1">
    <citation type="journal article" date="2018" name="IMA Fungus">
        <title>IMA Genome-F 9: Draft genome sequence of Annulohypoxylon stygium, Aspergillus mulundensis, Berkeleyomyces basicola (syn. Thielaviopsis basicola), Ceratocystis smalleyi, two Cercospora beticola strains, Coleophoma cylindrospora, Fusarium fracticaudum, Phialophora cf. hyalina, and Morchella septimelata.</title>
        <authorList>
            <person name="Wingfield B.D."/>
            <person name="Bills G.F."/>
            <person name="Dong Y."/>
            <person name="Huang W."/>
            <person name="Nel W.J."/>
            <person name="Swalarsk-Parry B.S."/>
            <person name="Vaghefi N."/>
            <person name="Wilken P.M."/>
            <person name="An Z."/>
            <person name="de Beer Z.W."/>
            <person name="De Vos L."/>
            <person name="Chen L."/>
            <person name="Duong T.A."/>
            <person name="Gao Y."/>
            <person name="Hammerbacher A."/>
            <person name="Kikkert J.R."/>
            <person name="Li Y."/>
            <person name="Li H."/>
            <person name="Li K."/>
            <person name="Li Q."/>
            <person name="Liu X."/>
            <person name="Ma X."/>
            <person name="Naidoo K."/>
            <person name="Pethybridge S.J."/>
            <person name="Sun J."/>
            <person name="Steenkamp E.T."/>
            <person name="van der Nest M.A."/>
            <person name="van Wyk S."/>
            <person name="Wingfield M.J."/>
            <person name="Xiong C."/>
            <person name="Yue Q."/>
            <person name="Zhang X."/>
        </authorList>
    </citation>
    <scope>NUCLEOTIDE SEQUENCE [LARGE SCALE GENOMIC DNA]</scope>
    <source>
        <strain evidence="9 10">BP 5553</strain>
    </source>
</reference>
<evidence type="ECO:0000256" key="5">
    <source>
        <dbReference type="ARBA" id="ARBA00038359"/>
    </source>
</evidence>
<keyword evidence="2 7" id="KW-0812">Transmembrane</keyword>
<dbReference type="Proteomes" id="UP000254866">
    <property type="component" value="Unassembled WGS sequence"/>
</dbReference>
<dbReference type="PANTHER" id="PTHR33048">
    <property type="entry name" value="PTH11-LIKE INTEGRAL MEMBRANE PROTEIN (AFU_ORTHOLOGUE AFUA_5G11245)"/>
    <property type="match status" value="1"/>
</dbReference>
<name>A0A370TS95_9HELO</name>
<dbReference type="RefSeq" id="XP_031871062.1">
    <property type="nucleotide sequence ID" value="XM_032011369.1"/>
</dbReference>
<feature type="transmembrane region" description="Helical" evidence="7">
    <location>
        <begin position="120"/>
        <end position="140"/>
    </location>
</feature>
<feature type="transmembrane region" description="Helical" evidence="7">
    <location>
        <begin position="239"/>
        <end position="261"/>
    </location>
</feature>